<dbReference type="RefSeq" id="WP_136565732.1">
    <property type="nucleotide sequence ID" value="NZ_SNTZ01000002.1"/>
</dbReference>
<evidence type="ECO:0000256" key="1">
    <source>
        <dbReference type="SAM" id="MobiDB-lite"/>
    </source>
</evidence>
<protein>
    <submittedName>
        <fullName evidence="3">Uncharacterized protein</fullName>
    </submittedName>
</protein>
<feature type="region of interest" description="Disordered" evidence="1">
    <location>
        <begin position="24"/>
        <end position="50"/>
    </location>
</feature>
<feature type="signal peptide" evidence="2">
    <location>
        <begin position="1"/>
        <end position="23"/>
    </location>
</feature>
<dbReference type="AlphaFoldDB" id="A0A4S8RPR9"/>
<proteinExistence type="predicted"/>
<evidence type="ECO:0000313" key="3">
    <source>
        <dbReference type="EMBL" id="THV60150.1"/>
    </source>
</evidence>
<comment type="caution">
    <text evidence="3">The sequence shown here is derived from an EMBL/GenBank/DDBJ whole genome shotgun (WGS) entry which is preliminary data.</text>
</comment>
<evidence type="ECO:0000256" key="2">
    <source>
        <dbReference type="SAM" id="SignalP"/>
    </source>
</evidence>
<dbReference type="EMBL" id="SNTZ01000002">
    <property type="protein sequence ID" value="THV60150.1"/>
    <property type="molecule type" value="Genomic_DNA"/>
</dbReference>
<keyword evidence="2" id="KW-0732">Signal</keyword>
<organism evidence="3 4">
    <name type="scientific">Flagellimonas alvinocaridis</name>
    <dbReference type="NCBI Taxonomy" id="2530200"/>
    <lineage>
        <taxon>Bacteria</taxon>
        <taxon>Pseudomonadati</taxon>
        <taxon>Bacteroidota</taxon>
        <taxon>Flavobacteriia</taxon>
        <taxon>Flavobacteriales</taxon>
        <taxon>Flavobacteriaceae</taxon>
        <taxon>Flagellimonas</taxon>
    </lineage>
</organism>
<gene>
    <name evidence="3" type="ORF">EZV76_06205</name>
</gene>
<reference evidence="3 4" key="1">
    <citation type="submission" date="2019-03" db="EMBL/GenBank/DDBJ databases">
        <title>Muricauda SCR12 sp.nov, a marine bacterium isolated from Pacific Ocean:the Okinawa trough.</title>
        <authorList>
            <person name="Liu L."/>
        </authorList>
    </citation>
    <scope>NUCLEOTIDE SEQUENCE [LARGE SCALE GENOMIC DNA]</scope>
    <source>
        <strain evidence="3 4">SCR12</strain>
    </source>
</reference>
<feature type="compositionally biased region" description="Polar residues" evidence="1">
    <location>
        <begin position="185"/>
        <end position="217"/>
    </location>
</feature>
<sequence length="225" mass="24925">MKNTKKVAAIGLGAFLLMLGACQQGPKKEEPSESNTTGQTQEKVDPPRGIISLEESKSLYDNYTKNRAEMIQQFETERNPDEKFEVARFTAFSYDEIKQYMAFIEQEAQNAQVDISSLRFYFANYPDKQDFPDGKKIVHPRQNSIFIVPAMKADGGEYGFYIGADGKAKLIKNAVGQAEVGNVQDNKQKSQAGFVPSLSSAASANGDQSLTLNRGNSSPPPWDDY</sequence>
<dbReference type="PROSITE" id="PS51257">
    <property type="entry name" value="PROKAR_LIPOPROTEIN"/>
    <property type="match status" value="1"/>
</dbReference>
<evidence type="ECO:0000313" key="4">
    <source>
        <dbReference type="Proteomes" id="UP000310406"/>
    </source>
</evidence>
<keyword evidence="4" id="KW-1185">Reference proteome</keyword>
<feature type="chain" id="PRO_5020633437" evidence="2">
    <location>
        <begin position="24"/>
        <end position="225"/>
    </location>
</feature>
<name>A0A4S8RPR9_9FLAO</name>
<dbReference type="OrthoDB" id="1427559at2"/>
<accession>A0A4S8RPR9</accession>
<dbReference type="Proteomes" id="UP000310406">
    <property type="component" value="Unassembled WGS sequence"/>
</dbReference>
<feature type="region of interest" description="Disordered" evidence="1">
    <location>
        <begin position="185"/>
        <end position="225"/>
    </location>
</feature>